<dbReference type="GO" id="GO:0004342">
    <property type="term" value="F:glucosamine-6-phosphate deaminase activity"/>
    <property type="evidence" value="ECO:0007669"/>
    <property type="project" value="InterPro"/>
</dbReference>
<dbReference type="InterPro" id="IPR018321">
    <property type="entry name" value="Glucosamine6P_isomerase_CS"/>
</dbReference>
<dbReference type="PANTHER" id="PTHR42892">
    <property type="entry name" value="GLUCOSAMINE-6-PHOSPHATE DEAMINASE-LIKE PROTEIN BT_0258-RELATED"/>
    <property type="match status" value="1"/>
</dbReference>
<dbReference type="InterPro" id="IPR052960">
    <property type="entry name" value="GlcN6P_deaminase-like"/>
</dbReference>
<dbReference type="InterPro" id="IPR024078">
    <property type="entry name" value="LmbE-like_dom_sf"/>
</dbReference>
<dbReference type="EMBL" id="QWET01000004">
    <property type="protein sequence ID" value="RIH65969.1"/>
    <property type="molecule type" value="Genomic_DNA"/>
</dbReference>
<sequence>MELNLSKVEREFFKESKLQEITTRMPYIAVDGFPKLGLLSSLSFLEWASENPNGVVSLPTGKTAQYFLQFTHLLLDNWDNKKGKDIREKYGLSGVKKPSLKDLQLVQQGEFYPINSEQHNSLYNFVQNSYLEGFGFDPAKALLINSEEIKLAEGKHFSEVFPDSQIDLTLRYREAKTQQEQLQQQSIFNIDHWCTEYENRIREKGGIGFFLGGIGPDGHIAFNTRGSDHFSSTRLTQTNFETQAMTATDLGGIEVSSKRLVITIGLGTIGFNADNKAIIFAAGEAIADTIRHSLESKPSVVYPATSLQKLKNARFYLTDGAAVKLEDAVDCYYSCTPWNHQKTERAVMDLCKKINKFGSKLTLDDLKADKYCSQIPGLNENTVQSVIDSIEAKILKGMQKEVNQVYYHTGPHHDDIMLGIMPVTNRQSRDASNELHFSVLTSGYTAVTNQFLSDLLLDTKDLISKGKIEMIDYPDFFREGYKYKWDKDVYHYLDNIAAQSPEEKRRGVCHRLVRALASIWNIKDKEGLIEVIYEVLVSLKNSYSGSKNPPKTQKLKGMIREFEEELVWAHYGIMVKNVHHLRLGFYQNNVMGSKPDMEKDVLPILEDFRKYKPTVISLAMDPQGSGPDTHYKVLQAIASAVEEWNKEEDLSNLRIVGYRNVWFRYNPWDVEVIVPVSLNALATLDKSFSECYVTQVNASFPSYQHDGKFSELTQRIWLEQHKQIQLLLGKNYFYQNASPLLRATHGMVYLRELNVEQFLEEASNLGKSMEGF</sequence>
<dbReference type="InterPro" id="IPR037171">
    <property type="entry name" value="NagB/RpiA_transferase-like"/>
</dbReference>
<dbReference type="Gene3D" id="3.40.50.10320">
    <property type="entry name" value="LmbE-like"/>
    <property type="match status" value="1"/>
</dbReference>
<dbReference type="Gene3D" id="3.40.50.1360">
    <property type="match status" value="1"/>
</dbReference>
<comment type="caution">
    <text evidence="1">The sequence shown here is derived from an EMBL/GenBank/DDBJ whole genome shotgun (WGS) entry which is preliminary data.</text>
</comment>
<evidence type="ECO:0000313" key="2">
    <source>
        <dbReference type="Proteomes" id="UP000266441"/>
    </source>
</evidence>
<proteinExistence type="predicted"/>
<organism evidence="1 2">
    <name type="scientific">Mariniphaga sediminis</name>
    <dbReference type="NCBI Taxonomy" id="1628158"/>
    <lineage>
        <taxon>Bacteria</taxon>
        <taxon>Pseudomonadati</taxon>
        <taxon>Bacteroidota</taxon>
        <taxon>Bacteroidia</taxon>
        <taxon>Marinilabiliales</taxon>
        <taxon>Prolixibacteraceae</taxon>
        <taxon>Mariniphaga</taxon>
    </lineage>
</organism>
<dbReference type="AlphaFoldDB" id="A0A399D2W0"/>
<dbReference type="Proteomes" id="UP000266441">
    <property type="component" value="Unassembled WGS sequence"/>
</dbReference>
<gene>
    <name evidence="1" type="ORF">D1164_06805</name>
</gene>
<dbReference type="SUPFAM" id="SSF100950">
    <property type="entry name" value="NagB/RpiA/CoA transferase-like"/>
    <property type="match status" value="1"/>
</dbReference>
<dbReference type="PANTHER" id="PTHR42892:SF1">
    <property type="entry name" value="GLUCOSAMINE-6-PHOSPHATE ISOMERASE"/>
    <property type="match status" value="1"/>
</dbReference>
<dbReference type="PROSITE" id="PS01161">
    <property type="entry name" value="GLC_GALNAC_ISOMERASE"/>
    <property type="match status" value="1"/>
</dbReference>
<keyword evidence="1" id="KW-0413">Isomerase</keyword>
<accession>A0A399D2W0</accession>
<name>A0A399D2W0_9BACT</name>
<protein>
    <submittedName>
        <fullName evidence="1">Glucosamine-6-phosphate isomerase</fullName>
    </submittedName>
</protein>
<dbReference type="GO" id="GO:0006044">
    <property type="term" value="P:N-acetylglucosamine metabolic process"/>
    <property type="evidence" value="ECO:0007669"/>
    <property type="project" value="InterPro"/>
</dbReference>
<dbReference type="OrthoDB" id="9791139at2"/>
<reference evidence="1 2" key="1">
    <citation type="journal article" date="2015" name="Int. J. Syst. Evol. Microbiol.">
        <title>Mariniphaga sediminis sp. nov., isolated from coastal sediment.</title>
        <authorList>
            <person name="Wang F.Q."/>
            <person name="Shen Q.Y."/>
            <person name="Chen G.J."/>
            <person name="Du Z.J."/>
        </authorList>
    </citation>
    <scope>NUCLEOTIDE SEQUENCE [LARGE SCALE GENOMIC DNA]</scope>
    <source>
        <strain evidence="1 2">SY21</strain>
    </source>
</reference>
<dbReference type="RefSeq" id="WP_119349204.1">
    <property type="nucleotide sequence ID" value="NZ_QWET01000004.1"/>
</dbReference>
<dbReference type="GO" id="GO:0016853">
    <property type="term" value="F:isomerase activity"/>
    <property type="evidence" value="ECO:0007669"/>
    <property type="project" value="UniProtKB-KW"/>
</dbReference>
<keyword evidence="2" id="KW-1185">Reference proteome</keyword>
<evidence type="ECO:0000313" key="1">
    <source>
        <dbReference type="EMBL" id="RIH65969.1"/>
    </source>
</evidence>
<dbReference type="SUPFAM" id="SSF102588">
    <property type="entry name" value="LmbE-like"/>
    <property type="match status" value="1"/>
</dbReference>